<name>A0A2T5AQV8_MYCDI</name>
<reference evidence="2 3" key="1">
    <citation type="submission" date="2018-04" db="EMBL/GenBank/DDBJ databases">
        <title>Genomic Encyclopedia of Type Strains, Phase IV (KMG-IV): sequencing the most valuable type-strain genomes for metagenomic binning, comparative biology and taxonomic classification.</title>
        <authorList>
            <person name="Goeker M."/>
        </authorList>
    </citation>
    <scope>NUCLEOTIDE SEQUENCE [LARGE SCALE GENOMIC DNA]</scope>
    <source>
        <strain evidence="2 3">DSM 7138</strain>
    </source>
</reference>
<evidence type="ECO:0000313" key="3">
    <source>
        <dbReference type="Proteomes" id="UP000241247"/>
    </source>
</evidence>
<organism evidence="2 3">
    <name type="scientific">Mycoplana dimorpha</name>
    <dbReference type="NCBI Taxonomy" id="28320"/>
    <lineage>
        <taxon>Bacteria</taxon>
        <taxon>Pseudomonadati</taxon>
        <taxon>Pseudomonadota</taxon>
        <taxon>Alphaproteobacteria</taxon>
        <taxon>Hyphomicrobiales</taxon>
        <taxon>Rhizobiaceae</taxon>
        <taxon>Mycoplana</taxon>
    </lineage>
</organism>
<proteinExistence type="predicted"/>
<protein>
    <submittedName>
        <fullName evidence="2">Uncharacterized protein</fullName>
    </submittedName>
</protein>
<dbReference type="Proteomes" id="UP000241247">
    <property type="component" value="Unassembled WGS sequence"/>
</dbReference>
<evidence type="ECO:0000256" key="1">
    <source>
        <dbReference type="SAM" id="MobiDB-lite"/>
    </source>
</evidence>
<dbReference type="EMBL" id="PZZZ01000011">
    <property type="protein sequence ID" value="PTM89124.1"/>
    <property type="molecule type" value="Genomic_DNA"/>
</dbReference>
<gene>
    <name evidence="2" type="ORF">C7449_11118</name>
</gene>
<accession>A0A2T5AQV8</accession>
<comment type="caution">
    <text evidence="2">The sequence shown here is derived from an EMBL/GenBank/DDBJ whole genome shotgun (WGS) entry which is preliminary data.</text>
</comment>
<feature type="region of interest" description="Disordered" evidence="1">
    <location>
        <begin position="47"/>
        <end position="75"/>
    </location>
</feature>
<keyword evidence="3" id="KW-1185">Reference proteome</keyword>
<evidence type="ECO:0000313" key="2">
    <source>
        <dbReference type="EMBL" id="PTM89124.1"/>
    </source>
</evidence>
<dbReference type="AlphaFoldDB" id="A0A2T5AQV8"/>
<sequence>MARRLVVPTPFESASPSWNWRSGWWQLAQEILPLLLMRASKNSALPSAAASGSSATRLDGSAGKGGRLSKESEAINRTSSAVQSVAWLEVEKLAMARASPATPAMDAAINLALRMTIPQSTRLKTNSSCPATPSTSTFMVHQPGMLNFMPSTR</sequence>